<keyword evidence="8" id="KW-0830">Ubiquinone</keyword>
<dbReference type="SUPFAM" id="SSF56762">
    <property type="entry name" value="HydB/Nqo4-like"/>
    <property type="match status" value="1"/>
</dbReference>
<dbReference type="InterPro" id="IPR014029">
    <property type="entry name" value="NADH_UbQ_OxRdtase_49kDa_CS"/>
</dbReference>
<dbReference type="Pfam" id="PF00346">
    <property type="entry name" value="Complex1_49kDa"/>
    <property type="match status" value="2"/>
</dbReference>
<evidence type="ECO:0000256" key="5">
    <source>
        <dbReference type="ARBA" id="ARBA00022719"/>
    </source>
</evidence>
<feature type="domain" description="NADH-quinone oxidoreductase subunit D" evidence="10">
    <location>
        <begin position="151"/>
        <end position="310"/>
    </location>
</feature>
<accession>A0ABQ5LQN9</accession>
<dbReference type="EMBL" id="BROH01000002">
    <property type="protein sequence ID" value="GKY87330.1"/>
    <property type="molecule type" value="Genomic_DNA"/>
</dbReference>
<evidence type="ECO:0000256" key="2">
    <source>
        <dbReference type="ARBA" id="ARBA00004202"/>
    </source>
</evidence>
<evidence type="ECO:0000256" key="3">
    <source>
        <dbReference type="ARBA" id="ARBA00005769"/>
    </source>
</evidence>
<evidence type="ECO:0000256" key="6">
    <source>
        <dbReference type="ARBA" id="ARBA00022967"/>
    </source>
</evidence>
<keyword evidence="5" id="KW-0874">Quinone</keyword>
<name>A0ABQ5LQN9_9RHOB</name>
<dbReference type="Gene3D" id="1.10.645.10">
    <property type="entry name" value="Cytochrome-c3 Hydrogenase, chain B"/>
    <property type="match status" value="1"/>
</dbReference>
<comment type="subcellular location">
    <subcellularLocation>
        <location evidence="2">Cell membrane</location>
        <topology evidence="2">Peripheral membrane protein</topology>
    </subcellularLocation>
</comment>
<evidence type="ECO:0000256" key="4">
    <source>
        <dbReference type="ARBA" id="ARBA00022448"/>
    </source>
</evidence>
<reference evidence="11" key="1">
    <citation type="journal article" date="2023" name="Int. J. Syst. Evol. Microbiol.">
        <title>Sinisalibacter aestuarii sp. nov., isolated from estuarine sediment of the Arakawa River.</title>
        <authorList>
            <person name="Arafat S.T."/>
            <person name="Hirano S."/>
            <person name="Sato A."/>
            <person name="Takeuchi K."/>
            <person name="Yasuda T."/>
            <person name="Terahara T."/>
            <person name="Hamada M."/>
            <person name="Kobayashi T."/>
        </authorList>
    </citation>
    <scope>NUCLEOTIDE SEQUENCE</scope>
    <source>
        <strain evidence="11">B-399</strain>
    </source>
</reference>
<dbReference type="PANTHER" id="PTHR11993">
    <property type="entry name" value="NADH-UBIQUINONE OXIDOREDUCTASE 49 KDA SUBUNIT"/>
    <property type="match status" value="1"/>
</dbReference>
<keyword evidence="12" id="KW-1185">Reference proteome</keyword>
<dbReference type="PANTHER" id="PTHR11993:SF10">
    <property type="entry name" value="NADH DEHYDROGENASE [UBIQUINONE] IRON-SULFUR PROTEIN 2, MITOCHONDRIAL"/>
    <property type="match status" value="1"/>
</dbReference>
<dbReference type="NCBIfam" id="NF004739">
    <property type="entry name" value="PRK06075.1"/>
    <property type="match status" value="1"/>
</dbReference>
<sequence>MFSFQPDRSQYPDVGPDGKFEIDLETGKFLKLWHGPNHPGITGNMSVELTVNGDEVVEGYTHVGYLHRGFEKLMERRTFIQVFPIVCRVCVPEPDFNEYCYAAAVEELAGIEVPEEANWIRTLILEMGRFNSYMMAMGGIAGALGNGVIGQWMTYVRDLMLDRFEELTGARIYHMFILPGGVRAGLPEGFEARMEEVLQTAERYLDDVEKVLFTNAVFKKRTKGVGYIDPKLFESYGVTGPNARAGGVAKDVRKDSPYLVYDQLSFEVPVEQDSDIWARSIVRYRDLRLTIDLIRQILAKMPKGGEVMTSLPNVLHWKIPRGETYIKGESSRGEYGYYLVTDGSGYPRRVNVRGPSYTHAMALLEHLIPGTNIADVAALMVSLHTYPPEIER</sequence>
<evidence type="ECO:0000256" key="9">
    <source>
        <dbReference type="RuleBase" id="RU003685"/>
    </source>
</evidence>
<dbReference type="InterPro" id="IPR001135">
    <property type="entry name" value="NADH_Q_OxRdtase_suD"/>
</dbReference>
<comment type="caution">
    <text evidence="11">The sequence shown here is derived from an EMBL/GenBank/DDBJ whole genome shotgun (WGS) entry which is preliminary data.</text>
</comment>
<evidence type="ECO:0000259" key="10">
    <source>
        <dbReference type="Pfam" id="PF00346"/>
    </source>
</evidence>
<keyword evidence="6 9" id="KW-1278">Translocase</keyword>
<organism evidence="11 12">
    <name type="scientific">Sinisalibacter aestuarii</name>
    <dbReference type="NCBI Taxonomy" id="2949426"/>
    <lineage>
        <taxon>Bacteria</taxon>
        <taxon>Pseudomonadati</taxon>
        <taxon>Pseudomonadota</taxon>
        <taxon>Alphaproteobacteria</taxon>
        <taxon>Rhodobacterales</taxon>
        <taxon>Roseobacteraceae</taxon>
        <taxon>Sinisalibacter</taxon>
    </lineage>
</organism>
<dbReference type="InterPro" id="IPR029014">
    <property type="entry name" value="NiFe-Hase_large"/>
</dbReference>
<dbReference type="PROSITE" id="PS00535">
    <property type="entry name" value="COMPLEX1_49K"/>
    <property type="match status" value="1"/>
</dbReference>
<evidence type="ECO:0000256" key="7">
    <source>
        <dbReference type="ARBA" id="ARBA00023027"/>
    </source>
</evidence>
<comment type="similarity">
    <text evidence="3 9">Belongs to the complex I 49 kDa subunit family.</text>
</comment>
<evidence type="ECO:0000313" key="12">
    <source>
        <dbReference type="Proteomes" id="UP001144205"/>
    </source>
</evidence>
<dbReference type="Proteomes" id="UP001144205">
    <property type="component" value="Unassembled WGS sequence"/>
</dbReference>
<keyword evidence="7 9" id="KW-0520">NAD</keyword>
<feature type="domain" description="NADH-quinone oxidoreductase subunit D" evidence="10">
    <location>
        <begin position="317"/>
        <end position="392"/>
    </location>
</feature>
<proteinExistence type="inferred from homology"/>
<evidence type="ECO:0000313" key="11">
    <source>
        <dbReference type="EMBL" id="GKY87330.1"/>
    </source>
</evidence>
<gene>
    <name evidence="11" type="ORF">STA1M1_11990</name>
</gene>
<dbReference type="InterPro" id="IPR022885">
    <property type="entry name" value="NDH1_su_D/H"/>
</dbReference>
<evidence type="ECO:0000256" key="8">
    <source>
        <dbReference type="ARBA" id="ARBA00023075"/>
    </source>
</evidence>
<dbReference type="RefSeq" id="WP_281841320.1">
    <property type="nucleotide sequence ID" value="NZ_BROH01000002.1"/>
</dbReference>
<comment type="function">
    <text evidence="1">NDH-1 shuttles electrons from NADH, via FMN and iron-sulfur (Fe-S) centers, to quinones in the respiratory chain. The immediate electron acceptor for the enzyme in this species is believed to be ubiquinone. Couples the redox reaction to proton translocation (for every two electrons transferred, four hydrogen ions are translocated across the cytoplasmic membrane), and thus conserves the redox energy in a proton gradient.</text>
</comment>
<evidence type="ECO:0000256" key="1">
    <source>
        <dbReference type="ARBA" id="ARBA00002378"/>
    </source>
</evidence>
<protein>
    <submittedName>
        <fullName evidence="11">NADH-quinone oxidoreductase subunit D</fullName>
    </submittedName>
</protein>
<keyword evidence="4 9" id="KW-0813">Transport</keyword>